<organism evidence="2 3">
    <name type="scientific">Trichonephila clavata</name>
    <name type="common">Joro spider</name>
    <name type="synonym">Nephila clavata</name>
    <dbReference type="NCBI Taxonomy" id="2740835"/>
    <lineage>
        <taxon>Eukaryota</taxon>
        <taxon>Metazoa</taxon>
        <taxon>Ecdysozoa</taxon>
        <taxon>Arthropoda</taxon>
        <taxon>Chelicerata</taxon>
        <taxon>Arachnida</taxon>
        <taxon>Araneae</taxon>
        <taxon>Araneomorphae</taxon>
        <taxon>Entelegynae</taxon>
        <taxon>Araneoidea</taxon>
        <taxon>Nephilidae</taxon>
        <taxon>Trichonephila</taxon>
    </lineage>
</organism>
<gene>
    <name evidence="2" type="ORF">TNCT_383651</name>
</gene>
<reference evidence="2" key="1">
    <citation type="submission" date="2020-07" db="EMBL/GenBank/DDBJ databases">
        <title>Multicomponent nature underlies the extraordinary mechanical properties of spider dragline silk.</title>
        <authorList>
            <person name="Kono N."/>
            <person name="Nakamura H."/>
            <person name="Mori M."/>
            <person name="Yoshida Y."/>
            <person name="Ohtoshi R."/>
            <person name="Malay A.D."/>
            <person name="Moran D.A.P."/>
            <person name="Tomita M."/>
            <person name="Numata K."/>
            <person name="Arakawa K."/>
        </authorList>
    </citation>
    <scope>NUCLEOTIDE SEQUENCE</scope>
</reference>
<evidence type="ECO:0000313" key="2">
    <source>
        <dbReference type="EMBL" id="GFR13030.1"/>
    </source>
</evidence>
<dbReference type="EMBL" id="BMAO01007007">
    <property type="protein sequence ID" value="GFR13030.1"/>
    <property type="molecule type" value="Genomic_DNA"/>
</dbReference>
<dbReference type="AlphaFoldDB" id="A0A8X6LKD6"/>
<protein>
    <submittedName>
        <fullName evidence="2">Uncharacterized protein</fullName>
    </submittedName>
</protein>
<evidence type="ECO:0000313" key="3">
    <source>
        <dbReference type="Proteomes" id="UP000887116"/>
    </source>
</evidence>
<name>A0A8X6LKD6_TRICU</name>
<feature type="region of interest" description="Disordered" evidence="1">
    <location>
        <begin position="1"/>
        <end position="47"/>
    </location>
</feature>
<sequence length="134" mass="14746">MTLGQVPREKNRSGRGACQSNSPLQSHHPIGGFTFPPKEPSSNRRVSQLPPYALSCNRRVSPPGGVEGYTASCSSLIGCRYDIDARYRRVRCTWKPLSVTNVVRPPRGTCLSPPLRSHHPIGGFQLQPKKAIVQ</sequence>
<accession>A0A8X6LKD6</accession>
<keyword evidence="3" id="KW-1185">Reference proteome</keyword>
<dbReference type="Proteomes" id="UP000887116">
    <property type="component" value="Unassembled WGS sequence"/>
</dbReference>
<comment type="caution">
    <text evidence="2">The sequence shown here is derived from an EMBL/GenBank/DDBJ whole genome shotgun (WGS) entry which is preliminary data.</text>
</comment>
<evidence type="ECO:0000256" key="1">
    <source>
        <dbReference type="SAM" id="MobiDB-lite"/>
    </source>
</evidence>
<proteinExistence type="predicted"/>